<dbReference type="SUPFAM" id="SSF117782">
    <property type="entry name" value="YbjQ-like"/>
    <property type="match status" value="1"/>
</dbReference>
<organism evidence="2 3">
    <name type="scientific">Candidatus Erwinia dacicola</name>
    <dbReference type="NCBI Taxonomy" id="252393"/>
    <lineage>
        <taxon>Bacteria</taxon>
        <taxon>Pseudomonadati</taxon>
        <taxon>Pseudomonadota</taxon>
        <taxon>Gammaproteobacteria</taxon>
        <taxon>Enterobacterales</taxon>
        <taxon>Erwiniaceae</taxon>
        <taxon>Erwinia</taxon>
    </lineage>
</organism>
<dbReference type="EMBL" id="MAYS01000183">
    <property type="protein sequence ID" value="OFC62807.1"/>
    <property type="molecule type" value="Genomic_DNA"/>
</dbReference>
<protein>
    <recommendedName>
        <fullName evidence="4">Heavy-metal-binding family protein</fullName>
    </recommendedName>
</protein>
<evidence type="ECO:0000256" key="1">
    <source>
        <dbReference type="ARBA" id="ARBA00010751"/>
    </source>
</evidence>
<dbReference type="Pfam" id="PF01906">
    <property type="entry name" value="YbjQ_1"/>
    <property type="match status" value="1"/>
</dbReference>
<proteinExistence type="inferred from homology"/>
<sequence length="103" mass="11386">MGLFDRKLDVSTTTHFQIFTSVPPQIKILKNFGLVKATTSEITAKFRNEDDELLSSLFTEATKLGANAIINLQYISGSYQRNGHAFVTSYLIATGDAVLLEDI</sequence>
<accession>A0A1E7Z206</accession>
<comment type="caution">
    <text evidence="2">The sequence shown here is derived from an EMBL/GenBank/DDBJ whole genome shotgun (WGS) entry which is preliminary data.</text>
</comment>
<gene>
    <name evidence="2" type="ORF">BBW68_07970</name>
</gene>
<evidence type="ECO:0000313" key="2">
    <source>
        <dbReference type="EMBL" id="OFC62807.1"/>
    </source>
</evidence>
<comment type="similarity">
    <text evidence="1">Belongs to the UPF0145 family.</text>
</comment>
<evidence type="ECO:0000313" key="3">
    <source>
        <dbReference type="Proteomes" id="UP000243534"/>
    </source>
</evidence>
<name>A0A1E7Z206_9GAMM</name>
<dbReference type="OrthoDB" id="9796448at2"/>
<dbReference type="Proteomes" id="UP000243534">
    <property type="component" value="Unassembled WGS sequence"/>
</dbReference>
<dbReference type="AlphaFoldDB" id="A0A1E7Z206"/>
<dbReference type="Gene3D" id="3.30.110.70">
    <property type="entry name" value="Hypothetical protein apc22750. Chain B"/>
    <property type="match status" value="1"/>
</dbReference>
<dbReference type="InterPro" id="IPR035439">
    <property type="entry name" value="UPF0145_dom_sf"/>
</dbReference>
<evidence type="ECO:0008006" key="4">
    <source>
        <dbReference type="Google" id="ProtNLM"/>
    </source>
</evidence>
<reference evidence="2 3" key="1">
    <citation type="submission" date="2016-07" db="EMBL/GenBank/DDBJ databases">
        <authorList>
            <person name="Yuval B."/>
        </authorList>
    </citation>
    <scope>NUCLEOTIDE SEQUENCE [LARGE SCALE GENOMIC DNA]</scope>
    <source>
        <strain evidence="2 3">IL</strain>
    </source>
</reference>
<dbReference type="RefSeq" id="WP_070134385.1">
    <property type="nucleotide sequence ID" value="NZ_LJAM02000001.1"/>
</dbReference>
<dbReference type="InterPro" id="IPR002765">
    <property type="entry name" value="UPF0145_YbjQ-like"/>
</dbReference>